<dbReference type="RefSeq" id="WP_309946873.1">
    <property type="nucleotide sequence ID" value="NZ_JAVDQY010000003.1"/>
</dbReference>
<sequence>MSTIVEIIIKNKNSYRIYNPSIDTIETNTTFLRVIFFDNFNIRAKKTLNIETVSAKELIFVLPRRIGGKKIIHAKAMK</sequence>
<reference evidence="1" key="1">
    <citation type="submission" date="2023-07" db="EMBL/GenBank/DDBJ databases">
        <title>Sorghum-associated microbial communities from plants grown in Nebraska, USA.</title>
        <authorList>
            <person name="Schachtman D."/>
        </authorList>
    </citation>
    <scope>NUCLEOTIDE SEQUENCE</scope>
    <source>
        <strain evidence="1">DS2360</strain>
    </source>
</reference>
<organism evidence="1 2">
    <name type="scientific">Chryseobacterium rhizosphaerae</name>
    <dbReference type="NCBI Taxonomy" id="395937"/>
    <lineage>
        <taxon>Bacteria</taxon>
        <taxon>Pseudomonadati</taxon>
        <taxon>Bacteroidota</taxon>
        <taxon>Flavobacteriia</taxon>
        <taxon>Flavobacteriales</taxon>
        <taxon>Weeksellaceae</taxon>
        <taxon>Chryseobacterium group</taxon>
        <taxon>Chryseobacterium</taxon>
    </lineage>
</organism>
<gene>
    <name evidence="1" type="ORF">J2787_002882</name>
</gene>
<dbReference type="AlphaFoldDB" id="A0AAE3YBN6"/>
<evidence type="ECO:0000313" key="2">
    <source>
        <dbReference type="Proteomes" id="UP001184861"/>
    </source>
</evidence>
<dbReference type="Proteomes" id="UP001184861">
    <property type="component" value="Unassembled WGS sequence"/>
</dbReference>
<accession>A0AAE3YBN6</accession>
<dbReference type="EMBL" id="JAVDQY010000003">
    <property type="protein sequence ID" value="MDR6527490.1"/>
    <property type="molecule type" value="Genomic_DNA"/>
</dbReference>
<proteinExistence type="predicted"/>
<protein>
    <submittedName>
        <fullName evidence="1">Uncharacterized protein</fullName>
    </submittedName>
</protein>
<name>A0AAE3YBN6_9FLAO</name>
<comment type="caution">
    <text evidence="1">The sequence shown here is derived from an EMBL/GenBank/DDBJ whole genome shotgun (WGS) entry which is preliminary data.</text>
</comment>
<evidence type="ECO:0000313" key="1">
    <source>
        <dbReference type="EMBL" id="MDR6527490.1"/>
    </source>
</evidence>